<dbReference type="InterPro" id="IPR036249">
    <property type="entry name" value="Thioredoxin-like_sf"/>
</dbReference>
<evidence type="ECO:0008006" key="4">
    <source>
        <dbReference type="Google" id="ProtNLM"/>
    </source>
</evidence>
<dbReference type="CDD" id="cd02947">
    <property type="entry name" value="TRX_family"/>
    <property type="match status" value="1"/>
</dbReference>
<protein>
    <recommendedName>
        <fullName evidence="4">Thioredoxin</fullName>
    </recommendedName>
</protein>
<feature type="region of interest" description="Disordered" evidence="1">
    <location>
        <begin position="159"/>
        <end position="213"/>
    </location>
</feature>
<reference evidence="2 3" key="1">
    <citation type="submission" date="2021-02" db="EMBL/GenBank/DDBJ databases">
        <title>Porcisia hertigi Genome sequencing and assembly.</title>
        <authorList>
            <person name="Almutairi H."/>
            <person name="Gatherer D."/>
        </authorList>
    </citation>
    <scope>NUCLEOTIDE SEQUENCE [LARGE SCALE GENOMIC DNA]</scope>
    <source>
        <strain evidence="2 3">C119</strain>
    </source>
</reference>
<name>A0A836HQ38_9TRYP</name>
<keyword evidence="3" id="KW-1185">Reference proteome</keyword>
<dbReference type="KEGG" id="phet:94286630"/>
<dbReference type="AlphaFoldDB" id="A0A836HQ38"/>
<evidence type="ECO:0000313" key="3">
    <source>
        <dbReference type="Proteomes" id="UP000674318"/>
    </source>
</evidence>
<sequence length="431" mass="44634">MFVGVTSMFVEWAAVGVHRGCWLTRVAISRITTSRNKFCMLPSVCPPSHTAGVPTTNSDAGQAGGRAVVHCAIAPCTAARRSQELGLSFERHLLCTKASLTPKMESLRAQQGRTAAVFLGETDAEAVSFWTRKKGFAPSGTTATSTRVPNGAVMASFVGDASQHPQGGSAPPSESPLKKASSERGMRSPESPAAGPISNSPPLPPSSAGKPTATSSAQVFSFCGNPHDLQERLRGAKVVVFFHNGSCVPCDAIRPKLLDAVAGAGVGSLSGGATVISPASTALSGEVAEAGGSPPLRRSQGQKDEHQSEKPTSAAFASSSSATNMVVSDQGACNASCRPIGDVTKTLPHPVIVLTVDTNANTEVTALHDIRSLPTCVAYRNGCIVGRVEGSHEDEIKRLVEILTEDDLSEGSPSSTDDNTLHGGIKKPSEV</sequence>
<dbReference type="GeneID" id="94286630"/>
<dbReference type="Gene3D" id="3.40.30.10">
    <property type="entry name" value="Glutaredoxin"/>
    <property type="match status" value="1"/>
</dbReference>
<accession>A0A836HQ38</accession>
<comment type="caution">
    <text evidence="2">The sequence shown here is derived from an EMBL/GenBank/DDBJ whole genome shotgun (WGS) entry which is preliminary data.</text>
</comment>
<proteinExistence type="predicted"/>
<dbReference type="SUPFAM" id="SSF52833">
    <property type="entry name" value="Thioredoxin-like"/>
    <property type="match status" value="1"/>
</dbReference>
<evidence type="ECO:0000313" key="2">
    <source>
        <dbReference type="EMBL" id="KAG5490382.1"/>
    </source>
</evidence>
<feature type="region of interest" description="Disordered" evidence="1">
    <location>
        <begin position="285"/>
        <end position="321"/>
    </location>
</feature>
<dbReference type="Proteomes" id="UP000674318">
    <property type="component" value="Unassembled WGS sequence"/>
</dbReference>
<gene>
    <name evidence="2" type="ORF">JKF63_00502</name>
</gene>
<evidence type="ECO:0000256" key="1">
    <source>
        <dbReference type="SAM" id="MobiDB-lite"/>
    </source>
</evidence>
<dbReference type="OrthoDB" id="2121326at2759"/>
<dbReference type="RefSeq" id="XP_067752710.1">
    <property type="nucleotide sequence ID" value="XM_067896553.1"/>
</dbReference>
<feature type="compositionally biased region" description="Basic and acidic residues" evidence="1">
    <location>
        <begin position="176"/>
        <end position="187"/>
    </location>
</feature>
<feature type="region of interest" description="Disordered" evidence="1">
    <location>
        <begin position="406"/>
        <end position="431"/>
    </location>
</feature>
<organism evidence="2 3">
    <name type="scientific">Porcisia hertigi</name>
    <dbReference type="NCBI Taxonomy" id="2761500"/>
    <lineage>
        <taxon>Eukaryota</taxon>
        <taxon>Discoba</taxon>
        <taxon>Euglenozoa</taxon>
        <taxon>Kinetoplastea</taxon>
        <taxon>Metakinetoplastina</taxon>
        <taxon>Trypanosomatida</taxon>
        <taxon>Trypanosomatidae</taxon>
        <taxon>Leishmaniinae</taxon>
        <taxon>Porcisia</taxon>
    </lineage>
</organism>
<dbReference type="EMBL" id="JAFJZO010000036">
    <property type="protein sequence ID" value="KAG5490382.1"/>
    <property type="molecule type" value="Genomic_DNA"/>
</dbReference>